<dbReference type="SUPFAM" id="SSF53067">
    <property type="entry name" value="Actin-like ATPase domain"/>
    <property type="match status" value="2"/>
</dbReference>
<dbReference type="EMBL" id="JAHRIN010027692">
    <property type="protein sequence ID" value="MEQ2201390.1"/>
    <property type="molecule type" value="Genomic_DNA"/>
</dbReference>
<dbReference type="InterPro" id="IPR043129">
    <property type="entry name" value="ATPase_NBD"/>
</dbReference>
<dbReference type="Pfam" id="PF00480">
    <property type="entry name" value="ROK"/>
    <property type="match status" value="1"/>
</dbReference>
<keyword evidence="2" id="KW-1185">Reference proteome</keyword>
<sequence length="217" mass="23402">PRILKFLGSIDLKEPLQKTFCFPPVKDPISQDIDHILETQSALAVDLGGTNLRVAIVCMRVGLIDRISTGGRVNPQEGIVLHSTKLIQEWSSVDLRTPISDALGLPVWVDNDGNCAALAERKFGHGRGVENFVTVITGTASMALGVGIVNILHIVNPVLVILSGVLASYYQAPVQHVITERALVSAQSIKVVKSELEEPALLGAASMVLDYATRRTY</sequence>
<protein>
    <recommendedName>
        <fullName evidence="3">Glucokinase</fullName>
    </recommendedName>
</protein>
<dbReference type="PANTHER" id="PTHR18964">
    <property type="entry name" value="ROK (REPRESSOR, ORF, KINASE) FAMILY"/>
    <property type="match status" value="1"/>
</dbReference>
<dbReference type="InterPro" id="IPR000600">
    <property type="entry name" value="ROK"/>
</dbReference>
<evidence type="ECO:0008006" key="3">
    <source>
        <dbReference type="Google" id="ProtNLM"/>
    </source>
</evidence>
<evidence type="ECO:0000313" key="1">
    <source>
        <dbReference type="EMBL" id="MEQ2201390.1"/>
    </source>
</evidence>
<accession>A0ABV0QZW4</accession>
<dbReference type="Gene3D" id="3.30.420.40">
    <property type="match status" value="2"/>
</dbReference>
<dbReference type="Proteomes" id="UP001434883">
    <property type="component" value="Unassembled WGS sequence"/>
</dbReference>
<organism evidence="1 2">
    <name type="scientific">Xenoophorus captivus</name>
    <dbReference type="NCBI Taxonomy" id="1517983"/>
    <lineage>
        <taxon>Eukaryota</taxon>
        <taxon>Metazoa</taxon>
        <taxon>Chordata</taxon>
        <taxon>Craniata</taxon>
        <taxon>Vertebrata</taxon>
        <taxon>Euteleostomi</taxon>
        <taxon>Actinopterygii</taxon>
        <taxon>Neopterygii</taxon>
        <taxon>Teleostei</taxon>
        <taxon>Neoteleostei</taxon>
        <taxon>Acanthomorphata</taxon>
        <taxon>Ovalentaria</taxon>
        <taxon>Atherinomorphae</taxon>
        <taxon>Cyprinodontiformes</taxon>
        <taxon>Goodeidae</taxon>
        <taxon>Xenoophorus</taxon>
    </lineage>
</organism>
<proteinExistence type="predicted"/>
<comment type="caution">
    <text evidence="1">The sequence shown here is derived from an EMBL/GenBank/DDBJ whole genome shotgun (WGS) entry which is preliminary data.</text>
</comment>
<gene>
    <name evidence="1" type="ORF">XENOCAPTIV_011655</name>
</gene>
<dbReference type="PANTHER" id="PTHR18964:SF149">
    <property type="entry name" value="BIFUNCTIONAL UDP-N-ACETYLGLUCOSAMINE 2-EPIMERASE_N-ACETYLMANNOSAMINE KINASE"/>
    <property type="match status" value="1"/>
</dbReference>
<feature type="non-terminal residue" evidence="1">
    <location>
        <position position="1"/>
    </location>
</feature>
<evidence type="ECO:0000313" key="2">
    <source>
        <dbReference type="Proteomes" id="UP001434883"/>
    </source>
</evidence>
<name>A0ABV0QZW4_9TELE</name>
<reference evidence="1 2" key="1">
    <citation type="submission" date="2021-06" db="EMBL/GenBank/DDBJ databases">
        <authorList>
            <person name="Palmer J.M."/>
        </authorList>
    </citation>
    <scope>NUCLEOTIDE SEQUENCE [LARGE SCALE GENOMIC DNA]</scope>
    <source>
        <strain evidence="1 2">XC_2019</strain>
        <tissue evidence="1">Muscle</tissue>
    </source>
</reference>